<keyword evidence="1" id="KW-0677">Repeat</keyword>
<feature type="repeat" description="ANK" evidence="3">
    <location>
        <begin position="87"/>
        <end position="119"/>
    </location>
</feature>
<name>A0A7M3U332_9RICK</name>
<dbReference type="Proteomes" id="UP000516514">
    <property type="component" value="Chromosome"/>
</dbReference>
<dbReference type="EMBL" id="CP061738">
    <property type="protein sequence ID" value="QOD38817.1"/>
    <property type="molecule type" value="Genomic_DNA"/>
</dbReference>
<dbReference type="InterPro" id="IPR036770">
    <property type="entry name" value="Ankyrin_rpt-contain_sf"/>
</dbReference>
<reference evidence="4 5" key="1">
    <citation type="submission" date="2020-09" db="EMBL/GenBank/DDBJ databases">
        <title>An Earliest Endosymbiont, Wolbachia massiliensis sp. nov., Strain PL13 From the Bed Bug (Cimex hemipterius), Type strain of a New supergroup T.</title>
        <authorList>
            <person name="Laidoudi Y."/>
            <person name="Levasseur A."/>
            <person name="Medkour H."/>
            <person name="Maaloum M."/>
            <person name="BenKhedher M."/>
            <person name="Sambou M."/>
            <person name="Bassene H."/>
            <person name="Davoust B."/>
            <person name="Fenollar F."/>
            <person name="Raoult D."/>
            <person name="Mediannikov O."/>
        </authorList>
    </citation>
    <scope>NUCLEOTIDE SEQUENCE [LARGE SCALE GENOMIC DNA]</scope>
    <source>
        <strain evidence="4 5">PL13</strain>
    </source>
</reference>
<evidence type="ECO:0000256" key="1">
    <source>
        <dbReference type="ARBA" id="ARBA00022737"/>
    </source>
</evidence>
<evidence type="ECO:0000256" key="3">
    <source>
        <dbReference type="PROSITE-ProRule" id="PRU00023"/>
    </source>
</evidence>
<dbReference type="PRINTS" id="PR01415">
    <property type="entry name" value="ANKYRIN"/>
</dbReference>
<proteinExistence type="predicted"/>
<dbReference type="KEGG" id="wms:ID128_02015"/>
<dbReference type="PANTHER" id="PTHR24198">
    <property type="entry name" value="ANKYRIN REPEAT AND PROTEIN KINASE DOMAIN-CONTAINING PROTEIN"/>
    <property type="match status" value="1"/>
</dbReference>
<accession>A0A7M3U332</accession>
<dbReference type="SMART" id="SM00248">
    <property type="entry name" value="ANK"/>
    <property type="match status" value="7"/>
</dbReference>
<protein>
    <submittedName>
        <fullName evidence="4">Ankyrin repeat domain-containing protein</fullName>
    </submittedName>
</protein>
<gene>
    <name evidence="4" type="ORF">ID128_02015</name>
</gene>
<keyword evidence="2 3" id="KW-0040">ANK repeat</keyword>
<dbReference type="Gene3D" id="1.25.40.20">
    <property type="entry name" value="Ankyrin repeat-containing domain"/>
    <property type="match status" value="2"/>
</dbReference>
<dbReference type="PANTHER" id="PTHR24198:SF165">
    <property type="entry name" value="ANKYRIN REPEAT-CONTAINING PROTEIN-RELATED"/>
    <property type="match status" value="1"/>
</dbReference>
<dbReference type="SUPFAM" id="SSF48403">
    <property type="entry name" value="Ankyrin repeat"/>
    <property type="match status" value="1"/>
</dbReference>
<dbReference type="InterPro" id="IPR002110">
    <property type="entry name" value="Ankyrin_rpt"/>
</dbReference>
<dbReference type="Pfam" id="PF12796">
    <property type="entry name" value="Ank_2"/>
    <property type="match status" value="2"/>
</dbReference>
<evidence type="ECO:0000256" key="2">
    <source>
        <dbReference type="ARBA" id="ARBA00023043"/>
    </source>
</evidence>
<organism evidence="4 5">
    <name type="scientific">Candidatus Wolbachia massiliensis</name>
    <dbReference type="NCBI Taxonomy" id="1845000"/>
    <lineage>
        <taxon>Bacteria</taxon>
        <taxon>Pseudomonadati</taxon>
        <taxon>Pseudomonadota</taxon>
        <taxon>Alphaproteobacteria</taxon>
        <taxon>Rickettsiales</taxon>
        <taxon>Anaplasmataceae</taxon>
        <taxon>Wolbachieae</taxon>
        <taxon>Wolbachia</taxon>
    </lineage>
</organism>
<keyword evidence="5" id="KW-1185">Reference proteome</keyword>
<evidence type="ECO:0000313" key="4">
    <source>
        <dbReference type="EMBL" id="QOD38817.1"/>
    </source>
</evidence>
<feature type="repeat" description="ANK" evidence="3">
    <location>
        <begin position="50"/>
        <end position="82"/>
    </location>
</feature>
<dbReference type="AlphaFoldDB" id="A0A7M3U332"/>
<dbReference type="PROSITE" id="PS50088">
    <property type="entry name" value="ANK_REPEAT"/>
    <property type="match status" value="4"/>
</dbReference>
<dbReference type="PROSITE" id="PS50297">
    <property type="entry name" value="ANK_REP_REGION"/>
    <property type="match status" value="4"/>
</dbReference>
<sequence length="288" mass="31771">MQKLVDLKINPDARNRDGYTPLYVAIQNGNIEIAELLIKCGTNIDDNYERSRTPLHIAIGRKQLEIAKLLVKSGANVNAKTKNHGKDNLTPMHFAVFADTPEFIELLSSNGAIINERESVEGYTPLHLAALYGNKNIIQTLVDKGQNIEDVDNNGRTALFLAIRQCTEAENDSRIEVIKYLIGSLKADITTKDNNNNTVLFPAANNCHEEVVKLIIEQYIKIFGKDQLKSFIDYKNKDGMDALDIALNSENEGAIGVLRSYGADIGSVGSVLNEVKSEKAILQTKGKA</sequence>
<feature type="repeat" description="ANK" evidence="3">
    <location>
        <begin position="121"/>
        <end position="153"/>
    </location>
</feature>
<feature type="repeat" description="ANK" evidence="3">
    <location>
        <begin position="17"/>
        <end position="49"/>
    </location>
</feature>
<evidence type="ECO:0000313" key="5">
    <source>
        <dbReference type="Proteomes" id="UP000516514"/>
    </source>
</evidence>